<name>A0A7S7B062_9MICC</name>
<evidence type="ECO:0000256" key="1">
    <source>
        <dbReference type="SAM" id="MobiDB-lite"/>
    </source>
</evidence>
<keyword evidence="3" id="KW-1185">Reference proteome</keyword>
<dbReference type="EMBL" id="CP062962">
    <property type="protein sequence ID" value="QOW64794.1"/>
    <property type="molecule type" value="Genomic_DNA"/>
</dbReference>
<gene>
    <name evidence="2" type="ORF">IDM49_11960</name>
</gene>
<geneLocation type="plasmid" evidence="2 3">
    <name>p3</name>
</geneLocation>
<evidence type="ECO:0000313" key="3">
    <source>
        <dbReference type="Proteomes" id="UP000516404"/>
    </source>
</evidence>
<accession>A0A7S7B062</accession>
<dbReference type="RefSeq" id="WP_193836810.1">
    <property type="nucleotide sequence ID" value="NZ_CP062962.1"/>
</dbReference>
<keyword evidence="2" id="KW-0614">Plasmid</keyword>
<evidence type="ECO:0000313" key="2">
    <source>
        <dbReference type="EMBL" id="QOW64794.1"/>
    </source>
</evidence>
<dbReference type="KEGG" id="rter:IDM49_11960"/>
<dbReference type="AlphaFoldDB" id="A0A7S7B062"/>
<organism evidence="2 3">
    <name type="scientific">Rothia terrae</name>
    <dbReference type="NCBI Taxonomy" id="396015"/>
    <lineage>
        <taxon>Bacteria</taxon>
        <taxon>Bacillati</taxon>
        <taxon>Actinomycetota</taxon>
        <taxon>Actinomycetes</taxon>
        <taxon>Micrococcales</taxon>
        <taxon>Micrococcaceae</taxon>
        <taxon>Rothia</taxon>
    </lineage>
</organism>
<protein>
    <submittedName>
        <fullName evidence="2">Uncharacterized protein</fullName>
    </submittedName>
</protein>
<reference evidence="2 3" key="1">
    <citation type="submission" date="2020-09" db="EMBL/GenBank/DDBJ databases">
        <title>Investigation of environmental microbes.</title>
        <authorList>
            <person name="Ou Y."/>
            <person name="Kang Q."/>
        </authorList>
    </citation>
    <scope>NUCLEOTIDE SEQUENCE [LARGE SCALE GENOMIC DNA]</scope>
    <source>
        <strain evidence="2 3">KJZ-14</strain>
        <plasmid evidence="2 3">p3</plasmid>
    </source>
</reference>
<sequence>MVKCSSSSCQHATGNGCVCVCGHGNHGAKARLRWAVALRVPAGQRTSQQENDSAIAAEQRCKARVALTKQSGSLRLSRTDPRRPDANAFFEANRSLEIVDWLIEHPTELEQMQWIADQVGDSAEELLTQREGKHRRVADHLWCDILAALATVLEKVLETKDKVIELVASEVADSVWILVKKERSKELGNAPCQKPQTRNTTSRLSRDKSDGLDERILKKTTQVLVKKIIKHFASDPVISIENLLLQIRLLALLFCPDPYAHRAVWNHCMIPLLKERVIAESLEELQTLKRVFDQRWNWPL</sequence>
<dbReference type="GeneID" id="96624948"/>
<feature type="region of interest" description="Disordered" evidence="1">
    <location>
        <begin position="188"/>
        <end position="209"/>
    </location>
</feature>
<dbReference type="Proteomes" id="UP000516404">
    <property type="component" value="Plasmid p3"/>
</dbReference>
<feature type="compositionally biased region" description="Polar residues" evidence="1">
    <location>
        <begin position="194"/>
        <end position="203"/>
    </location>
</feature>
<proteinExistence type="predicted"/>